<comment type="subcellular location">
    <subcellularLocation>
        <location evidence="1">Nucleus</location>
    </subcellularLocation>
</comment>
<feature type="compositionally biased region" description="Gly residues" evidence="5">
    <location>
        <begin position="401"/>
        <end position="424"/>
    </location>
</feature>
<dbReference type="Pfam" id="PF07807">
    <property type="entry name" value="RED_C"/>
    <property type="match status" value="1"/>
</dbReference>
<evidence type="ECO:0000313" key="9">
    <source>
        <dbReference type="RefSeq" id="XP_047738576.1"/>
    </source>
</evidence>
<dbReference type="InterPro" id="IPR012492">
    <property type="entry name" value="RED_C"/>
</dbReference>
<feature type="region of interest" description="Disordered" evidence="5">
    <location>
        <begin position="370"/>
        <end position="470"/>
    </location>
</feature>
<evidence type="ECO:0000259" key="6">
    <source>
        <dbReference type="Pfam" id="PF07807"/>
    </source>
</evidence>
<accession>A0A979FQ29</accession>
<feature type="region of interest" description="Disordered" evidence="5">
    <location>
        <begin position="550"/>
        <end position="597"/>
    </location>
</feature>
<protein>
    <submittedName>
        <fullName evidence="9">Protein Red</fullName>
    </submittedName>
</protein>
<name>A0A979FQ29_HYAAZ</name>
<reference evidence="9" key="1">
    <citation type="submission" date="2025-08" db="UniProtKB">
        <authorList>
            <consortium name="RefSeq"/>
        </authorList>
    </citation>
    <scope>IDENTIFICATION</scope>
    <source>
        <tissue evidence="9">Whole organism</tissue>
    </source>
</reference>
<feature type="domain" description="Protein RED C-terminal" evidence="6">
    <location>
        <begin position="480"/>
        <end position="588"/>
    </location>
</feature>
<evidence type="ECO:0000259" key="7">
    <source>
        <dbReference type="Pfam" id="PF07808"/>
    </source>
</evidence>
<dbReference type="InterPro" id="IPR012916">
    <property type="entry name" value="RED_N"/>
</dbReference>
<evidence type="ECO:0000256" key="3">
    <source>
        <dbReference type="ARBA" id="ARBA00022737"/>
    </source>
</evidence>
<evidence type="ECO:0000256" key="5">
    <source>
        <dbReference type="SAM" id="MobiDB-lite"/>
    </source>
</evidence>
<dbReference type="CTD" id="41091"/>
<keyword evidence="4" id="KW-0539">Nucleus</keyword>
<keyword evidence="8" id="KW-1185">Reference proteome</keyword>
<feature type="compositionally biased region" description="Basic and acidic residues" evidence="5">
    <location>
        <begin position="558"/>
        <end position="570"/>
    </location>
</feature>
<dbReference type="AlphaFoldDB" id="A0A979FQ29"/>
<evidence type="ECO:0000256" key="2">
    <source>
        <dbReference type="ARBA" id="ARBA00006660"/>
    </source>
</evidence>
<evidence type="ECO:0000256" key="4">
    <source>
        <dbReference type="ARBA" id="ARBA00023242"/>
    </source>
</evidence>
<dbReference type="OMA" id="WQQTNGY"/>
<dbReference type="RefSeq" id="XP_047738576.1">
    <property type="nucleotide sequence ID" value="XM_047882620.1"/>
</dbReference>
<dbReference type="Pfam" id="PF07808">
    <property type="entry name" value="RED_N"/>
    <property type="match status" value="1"/>
</dbReference>
<feature type="compositionally biased region" description="Basic and acidic residues" evidence="5">
    <location>
        <begin position="247"/>
        <end position="256"/>
    </location>
</feature>
<dbReference type="Proteomes" id="UP000694843">
    <property type="component" value="Unplaced"/>
</dbReference>
<comment type="similarity">
    <text evidence="2">Belongs to the RED family.</text>
</comment>
<proteinExistence type="inferred from homology"/>
<feature type="compositionally biased region" description="Basic and acidic residues" evidence="5">
    <location>
        <begin position="435"/>
        <end position="450"/>
    </location>
</feature>
<feature type="region of interest" description="Disordered" evidence="5">
    <location>
        <begin position="39"/>
        <end position="64"/>
    </location>
</feature>
<keyword evidence="3" id="KW-0677">Repeat</keyword>
<organism evidence="8 9">
    <name type="scientific">Hyalella azteca</name>
    <name type="common">Amphipod</name>
    <dbReference type="NCBI Taxonomy" id="294128"/>
    <lineage>
        <taxon>Eukaryota</taxon>
        <taxon>Metazoa</taxon>
        <taxon>Ecdysozoa</taxon>
        <taxon>Arthropoda</taxon>
        <taxon>Crustacea</taxon>
        <taxon>Multicrustacea</taxon>
        <taxon>Malacostraca</taxon>
        <taxon>Eumalacostraca</taxon>
        <taxon>Peracarida</taxon>
        <taxon>Amphipoda</taxon>
        <taxon>Senticaudata</taxon>
        <taxon>Talitrida</taxon>
        <taxon>Talitroidea</taxon>
        <taxon>Hyalellidae</taxon>
        <taxon>Hyalella</taxon>
    </lineage>
</organism>
<evidence type="ECO:0000256" key="1">
    <source>
        <dbReference type="ARBA" id="ARBA00004123"/>
    </source>
</evidence>
<dbReference type="GO" id="GO:0005634">
    <property type="term" value="C:nucleus"/>
    <property type="evidence" value="ECO:0007669"/>
    <property type="project" value="UniProtKB-SubCell"/>
</dbReference>
<dbReference type="KEGG" id="hazt:108674889"/>
<feature type="region of interest" description="Disordered" evidence="5">
    <location>
        <begin position="79"/>
        <end position="125"/>
    </location>
</feature>
<dbReference type="OrthoDB" id="3366823at2759"/>
<feature type="compositionally biased region" description="Basic and acidic residues" evidence="5">
    <location>
        <begin position="582"/>
        <end position="597"/>
    </location>
</feature>
<sequence length="597" mass="66277">MHIPLIYYMHVSRIKKSLIHKCYRFSIDNQNKFNFEPIMPSQDENFSNPVAPPGESLPEEARGSNKLTNADFRRLMMTPRAPALSKDATETSKTPAGGEDSKLAAAQRRDPKEEARANERKKRKSYYARLKKEDEQKMAELAEKYRDRALERRDGVNPDYHVEDASAEGQGAYRAVAPDLKSGLDAAERRKQMIQESKFLGGDMEHTHLVKGLDYALLQKVRSEILAKEAAETEGDGGDGDAGSGDEASKDDDKPAFKTALGRRVFNVVMSARGGPEFNDLFLPGRMAYSIDLEADDEIPTTVIRSKADLQGIENMQATFTSNDLVIQKLSQILSYLRTGRTSKKIKKKELKKPDGKAAADDSIYGDIGAYAPSYKGGPKDVPRRDRERDSRRDRDRGSGTPAGTGTGERGSGTPAGTGTGEGRGSAWPQGGLGEAREDQASRAAKEAISEFRVPATDHSGGTALLPAKKSSKLMEENFYTECYPDMAEMHDAIDDSDDEADYTKMDLGNKKGPIGRWDFDTTEEYSDYMNQKEALPKAAFQYGVKMADGRKTRRIPGSREKDRNAELSREWQQIQAILQKRKGEADLGPPEKRSKY</sequence>
<feature type="compositionally biased region" description="Basic and acidic residues" evidence="5">
    <location>
        <begin position="99"/>
        <end position="118"/>
    </location>
</feature>
<feature type="domain" description="RED-like N-terminal" evidence="7">
    <location>
        <begin position="122"/>
        <end position="350"/>
    </location>
</feature>
<dbReference type="PANTHER" id="PTHR12765">
    <property type="entry name" value="RED PROTEIN IK FACTOR CYTOKINE IK"/>
    <property type="match status" value="1"/>
</dbReference>
<dbReference type="GeneID" id="108674889"/>
<feature type="compositionally biased region" description="Basic and acidic residues" evidence="5">
    <location>
        <begin position="378"/>
        <end position="398"/>
    </location>
</feature>
<gene>
    <name evidence="9" type="primary">LOC108674889</name>
</gene>
<evidence type="ECO:0000313" key="8">
    <source>
        <dbReference type="Proteomes" id="UP000694843"/>
    </source>
</evidence>
<feature type="region of interest" description="Disordered" evidence="5">
    <location>
        <begin position="229"/>
        <end position="256"/>
    </location>
</feature>
<dbReference type="InterPro" id="IPR039896">
    <property type="entry name" value="Red-like"/>
</dbReference>